<dbReference type="Pfam" id="PF00106">
    <property type="entry name" value="adh_short"/>
    <property type="match status" value="1"/>
</dbReference>
<dbReference type="GO" id="GO:0016491">
    <property type="term" value="F:oxidoreductase activity"/>
    <property type="evidence" value="ECO:0007669"/>
    <property type="project" value="UniProtKB-KW"/>
</dbReference>
<organism evidence="2 3">
    <name type="scientific">Hypothenemus hampei</name>
    <name type="common">Coffee berry borer</name>
    <dbReference type="NCBI Taxonomy" id="57062"/>
    <lineage>
        <taxon>Eukaryota</taxon>
        <taxon>Metazoa</taxon>
        <taxon>Ecdysozoa</taxon>
        <taxon>Arthropoda</taxon>
        <taxon>Hexapoda</taxon>
        <taxon>Insecta</taxon>
        <taxon>Pterygota</taxon>
        <taxon>Neoptera</taxon>
        <taxon>Endopterygota</taxon>
        <taxon>Coleoptera</taxon>
        <taxon>Polyphaga</taxon>
        <taxon>Cucujiformia</taxon>
        <taxon>Curculionidae</taxon>
        <taxon>Scolytinae</taxon>
        <taxon>Hypothenemus</taxon>
    </lineage>
</organism>
<gene>
    <name evidence="2" type="ORF">ABEB36_012038</name>
</gene>
<evidence type="ECO:0000256" key="1">
    <source>
        <dbReference type="ARBA" id="ARBA00023002"/>
    </source>
</evidence>
<name>A0ABD1EAJ3_HYPHA</name>
<keyword evidence="3" id="KW-1185">Reference proteome</keyword>
<dbReference type="PANTHER" id="PTHR43658">
    <property type="entry name" value="SHORT-CHAIN DEHYDROGENASE/REDUCTASE"/>
    <property type="match status" value="1"/>
</dbReference>
<accession>A0ABD1EAJ3</accession>
<dbReference type="PANTHER" id="PTHR43658:SF8">
    <property type="entry name" value="17-BETA-HYDROXYSTEROID DEHYDROGENASE 14-RELATED"/>
    <property type="match status" value="1"/>
</dbReference>
<dbReference type="AlphaFoldDB" id="A0ABD1EAJ3"/>
<dbReference type="InterPro" id="IPR002347">
    <property type="entry name" value="SDR_fam"/>
</dbReference>
<dbReference type="Gene3D" id="3.40.50.720">
    <property type="entry name" value="NAD(P)-binding Rossmann-like Domain"/>
    <property type="match status" value="1"/>
</dbReference>
<keyword evidence="1" id="KW-0560">Oxidoreductase</keyword>
<proteinExistence type="predicted"/>
<reference evidence="2 3" key="1">
    <citation type="submission" date="2024-05" db="EMBL/GenBank/DDBJ databases">
        <title>Genetic variation in Jamaican populations of the coffee berry borer (Hypothenemus hampei).</title>
        <authorList>
            <person name="Errbii M."/>
            <person name="Myrie A."/>
        </authorList>
    </citation>
    <scope>NUCLEOTIDE SEQUENCE [LARGE SCALE GENOMIC DNA]</scope>
    <source>
        <strain evidence="2">JA-Hopewell-2020-01-JO</strain>
        <tissue evidence="2">Whole body</tissue>
    </source>
</reference>
<protein>
    <submittedName>
        <fullName evidence="2">Uncharacterized protein</fullName>
    </submittedName>
</protein>
<comment type="caution">
    <text evidence="2">The sequence shown here is derived from an EMBL/GenBank/DDBJ whole genome shotgun (WGS) entry which is preliminary data.</text>
</comment>
<sequence>MDQESVFLITGGASRFGKAVAKLLLSEGACLTILDLRSPPDDLRRVPQSRLLYLQVDITTEKDVFNAIHATKLKFGKLNGVINCAEIRMKSPMFNKDSLQPLLSRTIDVNFFGSLNVIRAALPLIKHNKRNSYGEKGIVINTSSGLGVNGLSDFMVFSISKAAVIALTVPLSKELEDEGIRVLDIAPGFRQLFKNFLKIQFLLY</sequence>
<dbReference type="SUPFAM" id="SSF51735">
    <property type="entry name" value="NAD(P)-binding Rossmann-fold domains"/>
    <property type="match status" value="1"/>
</dbReference>
<dbReference type="EMBL" id="JBDJPC010000009">
    <property type="protein sequence ID" value="KAL1491440.1"/>
    <property type="molecule type" value="Genomic_DNA"/>
</dbReference>
<evidence type="ECO:0000313" key="2">
    <source>
        <dbReference type="EMBL" id="KAL1491440.1"/>
    </source>
</evidence>
<dbReference type="Proteomes" id="UP001566132">
    <property type="component" value="Unassembled WGS sequence"/>
</dbReference>
<dbReference type="PRINTS" id="PR00081">
    <property type="entry name" value="GDHRDH"/>
</dbReference>
<dbReference type="InterPro" id="IPR036291">
    <property type="entry name" value="NAD(P)-bd_dom_sf"/>
</dbReference>
<evidence type="ECO:0000313" key="3">
    <source>
        <dbReference type="Proteomes" id="UP001566132"/>
    </source>
</evidence>